<sequence>MINICTVIFKNILRHIDQKKSSKITLPCPCCRDLSLPSDSWVRALDPLVMPKTTTLEMVSPFTTSSIQEHTSLGRSTRQQSSKKKQPSTKLVPPSPPPPPPPPLSATPQNFRKLDKNLEESGIMSGDMEVQLKEVESIKKCQNPKRK</sequence>
<dbReference type="Proteomes" id="UP001060085">
    <property type="component" value="Linkage Group LG01"/>
</dbReference>
<accession>A0ACC0CAQ4</accession>
<gene>
    <name evidence="1" type="ORF">M9H77_03097</name>
</gene>
<organism evidence="1 2">
    <name type="scientific">Catharanthus roseus</name>
    <name type="common">Madagascar periwinkle</name>
    <name type="synonym">Vinca rosea</name>
    <dbReference type="NCBI Taxonomy" id="4058"/>
    <lineage>
        <taxon>Eukaryota</taxon>
        <taxon>Viridiplantae</taxon>
        <taxon>Streptophyta</taxon>
        <taxon>Embryophyta</taxon>
        <taxon>Tracheophyta</taxon>
        <taxon>Spermatophyta</taxon>
        <taxon>Magnoliopsida</taxon>
        <taxon>eudicotyledons</taxon>
        <taxon>Gunneridae</taxon>
        <taxon>Pentapetalae</taxon>
        <taxon>asterids</taxon>
        <taxon>lamiids</taxon>
        <taxon>Gentianales</taxon>
        <taxon>Apocynaceae</taxon>
        <taxon>Rauvolfioideae</taxon>
        <taxon>Vinceae</taxon>
        <taxon>Catharanthinae</taxon>
        <taxon>Catharanthus</taxon>
    </lineage>
</organism>
<evidence type="ECO:0000313" key="2">
    <source>
        <dbReference type="Proteomes" id="UP001060085"/>
    </source>
</evidence>
<name>A0ACC0CAQ4_CATRO</name>
<comment type="caution">
    <text evidence="1">The sequence shown here is derived from an EMBL/GenBank/DDBJ whole genome shotgun (WGS) entry which is preliminary data.</text>
</comment>
<reference evidence="2" key="1">
    <citation type="journal article" date="2023" name="Nat. Plants">
        <title>Single-cell RNA sequencing provides a high-resolution roadmap for understanding the multicellular compartmentation of specialized metabolism.</title>
        <authorList>
            <person name="Sun S."/>
            <person name="Shen X."/>
            <person name="Li Y."/>
            <person name="Li Y."/>
            <person name="Wang S."/>
            <person name="Li R."/>
            <person name="Zhang H."/>
            <person name="Shen G."/>
            <person name="Guo B."/>
            <person name="Wei J."/>
            <person name="Xu J."/>
            <person name="St-Pierre B."/>
            <person name="Chen S."/>
            <person name="Sun C."/>
        </authorList>
    </citation>
    <scope>NUCLEOTIDE SEQUENCE [LARGE SCALE GENOMIC DNA]</scope>
</reference>
<proteinExistence type="predicted"/>
<keyword evidence="2" id="KW-1185">Reference proteome</keyword>
<evidence type="ECO:0000313" key="1">
    <source>
        <dbReference type="EMBL" id="KAI5681869.1"/>
    </source>
</evidence>
<dbReference type="EMBL" id="CM044701">
    <property type="protein sequence ID" value="KAI5681869.1"/>
    <property type="molecule type" value="Genomic_DNA"/>
</dbReference>
<protein>
    <submittedName>
        <fullName evidence="1">Uncharacterized protein</fullName>
    </submittedName>
</protein>